<dbReference type="InParanoid" id="A0A1T5PD73"/>
<dbReference type="AlphaFoldDB" id="A0A1T5PD73"/>
<sequence length="43" mass="5273">MGNKRRQSFEQEFIDSFVSDEVINWRFDPILLDDILRTRLDQE</sequence>
<keyword evidence="2" id="KW-1185">Reference proteome</keyword>
<evidence type="ECO:0000313" key="1">
    <source>
        <dbReference type="EMBL" id="SKD10706.1"/>
    </source>
</evidence>
<proteinExistence type="predicted"/>
<dbReference type="EMBL" id="AL590451">
    <property type="protein sequence ID" value="SKD10706.1"/>
    <property type="molecule type" value="Genomic_DNA"/>
</dbReference>
<evidence type="ECO:0000313" key="2">
    <source>
        <dbReference type="Proteomes" id="UP000000819"/>
    </source>
</evidence>
<organism evidence="1 2">
    <name type="scientific">Encephalitozoon cuniculi (strain GB-M1)</name>
    <name type="common">Microsporidian parasite</name>
    <dbReference type="NCBI Taxonomy" id="284813"/>
    <lineage>
        <taxon>Eukaryota</taxon>
        <taxon>Fungi</taxon>
        <taxon>Fungi incertae sedis</taxon>
        <taxon>Microsporidia</taxon>
        <taxon>Unikaryonidae</taxon>
        <taxon>Encephalitozoon</taxon>
    </lineage>
</organism>
<gene>
    <name evidence="1" type="ordered locus">ECU09_1755</name>
</gene>
<dbReference type="KEGG" id="ecu:ECU09_1755"/>
<name>A0A1T5PD73_ENCCU</name>
<protein>
    <submittedName>
        <fullName evidence="1">ECU09_1755 protein</fullName>
    </submittedName>
</protein>
<dbReference type="Proteomes" id="UP000000819">
    <property type="component" value="Chromosome IX"/>
</dbReference>
<reference evidence="1 2" key="2">
    <citation type="journal article" date="2009" name="BMC Genomics">
        <title>Identification of transcriptional signals in Encephalitozoon cuniculi widespread among Microsporidia phylum: support for accurate structural genome annotation.</title>
        <authorList>
            <person name="Peyretaillade E."/>
            <person name="Goncalves O."/>
            <person name="Terrat S."/>
            <person name="Dugat-Bony E."/>
            <person name="Wincker P."/>
            <person name="Cornman R.S."/>
            <person name="Evans J.D."/>
            <person name="Delbac F."/>
            <person name="Peyret P."/>
        </authorList>
    </citation>
    <scope>NUCLEOTIDE SEQUENCE [LARGE SCALE GENOMIC DNA]</scope>
    <source>
        <strain evidence="1 2">GB-M1</strain>
    </source>
</reference>
<reference evidence="1 2" key="1">
    <citation type="journal article" date="2001" name="Nature">
        <title>Genome sequence and gene compaction of the eukaryote parasite Encephalitozoon cuniculi.</title>
        <authorList>
            <person name="Katinka M.D."/>
            <person name="Duprat S."/>
            <person name="Cornillot E."/>
            <person name="Metenier G."/>
            <person name="Thomarat F."/>
            <person name="Prensier G."/>
            <person name="Barbe V."/>
            <person name="Peyretaillade E."/>
            <person name="Brottier P."/>
            <person name="Wincker P."/>
            <person name="Delbac F."/>
            <person name="El Alaoui H."/>
            <person name="Peyret P."/>
            <person name="Saurin W."/>
            <person name="Gouy M."/>
            <person name="Weissenbach J."/>
            <person name="Vivares C.P."/>
        </authorList>
    </citation>
    <scope>NUCLEOTIDE SEQUENCE [LARGE SCALE GENOMIC DNA]</scope>
    <source>
        <strain evidence="1 2">GB-M1</strain>
    </source>
</reference>
<dbReference type="RefSeq" id="NP_001402591.1">
    <property type="nucleotide sequence ID" value="NM_001415494.1"/>
</dbReference>
<dbReference type="GeneID" id="77136418"/>
<accession>A0A1T5PD73</accession>